<dbReference type="InParanoid" id="A0A1C7ND18"/>
<evidence type="ECO:0000313" key="2">
    <source>
        <dbReference type="Proteomes" id="UP000093000"/>
    </source>
</evidence>
<evidence type="ECO:0008006" key="3">
    <source>
        <dbReference type="Google" id="ProtNLM"/>
    </source>
</evidence>
<protein>
    <recommendedName>
        <fullName evidence="3">F-box domain-containing protein</fullName>
    </recommendedName>
</protein>
<organism evidence="1 2">
    <name type="scientific">Choanephora cucurbitarum</name>
    <dbReference type="NCBI Taxonomy" id="101091"/>
    <lineage>
        <taxon>Eukaryota</taxon>
        <taxon>Fungi</taxon>
        <taxon>Fungi incertae sedis</taxon>
        <taxon>Mucoromycota</taxon>
        <taxon>Mucoromycotina</taxon>
        <taxon>Mucoromycetes</taxon>
        <taxon>Mucorales</taxon>
        <taxon>Mucorineae</taxon>
        <taxon>Choanephoraceae</taxon>
        <taxon>Choanephoroideae</taxon>
        <taxon>Choanephora</taxon>
    </lineage>
</organism>
<dbReference type="EMBL" id="LUGH01000255">
    <property type="protein sequence ID" value="OBZ86981.1"/>
    <property type="molecule type" value="Genomic_DNA"/>
</dbReference>
<sequence>MDTFEIVLSGLTNATELLHIFTAFAWPGKMTIETSDIIMLLEYHRSEPTYAKLCLDTNPASIDFTQTSMRDYFSQLDDLQLYLMGPEHMPLLPYCTHLKHLSTMCNNELSYHGPPLSITHLDMVAAGNSLRFLAQFSQSLPHLSHLYLRLSTRQKLHIDIPLVSFQMLRIHINQASTLNGIHVHLIRSGTETFYRYVEDQLFEMEASEFRELGPDMERDETELKISAICFNEGKGGQIHAEHNTTLKGLDITVVLLEVEIMDYISRKFLGAKHFKLTT</sequence>
<comment type="caution">
    <text evidence="1">The sequence shown here is derived from an EMBL/GenBank/DDBJ whole genome shotgun (WGS) entry which is preliminary data.</text>
</comment>
<gene>
    <name evidence="1" type="ORF">A0J61_04959</name>
</gene>
<keyword evidence="2" id="KW-1185">Reference proteome</keyword>
<name>A0A1C7ND18_9FUNG</name>
<proteinExistence type="predicted"/>
<accession>A0A1C7ND18</accession>
<reference evidence="1 2" key="1">
    <citation type="submission" date="2016-03" db="EMBL/GenBank/DDBJ databases">
        <title>Choanephora cucurbitarum.</title>
        <authorList>
            <person name="Min B."/>
            <person name="Park H."/>
            <person name="Park J.-H."/>
            <person name="Shin H.-D."/>
            <person name="Choi I.-G."/>
        </authorList>
    </citation>
    <scope>NUCLEOTIDE SEQUENCE [LARGE SCALE GENOMIC DNA]</scope>
    <source>
        <strain evidence="1 2">KUS-F28377</strain>
    </source>
</reference>
<evidence type="ECO:0000313" key="1">
    <source>
        <dbReference type="EMBL" id="OBZ86981.1"/>
    </source>
</evidence>
<dbReference type="AlphaFoldDB" id="A0A1C7ND18"/>
<dbReference type="Proteomes" id="UP000093000">
    <property type="component" value="Unassembled WGS sequence"/>
</dbReference>